<keyword evidence="1" id="KW-0472">Membrane</keyword>
<dbReference type="Proteomes" id="UP000835052">
    <property type="component" value="Unassembled WGS sequence"/>
</dbReference>
<feature type="chain" id="PRO_5035867266" description="Transmembrane protein" evidence="2">
    <location>
        <begin position="26"/>
        <end position="211"/>
    </location>
</feature>
<keyword evidence="1" id="KW-1133">Transmembrane helix</keyword>
<dbReference type="EMBL" id="CAJGYM010000021">
    <property type="protein sequence ID" value="CAD6191415.1"/>
    <property type="molecule type" value="Genomic_DNA"/>
</dbReference>
<proteinExistence type="predicted"/>
<evidence type="ECO:0000256" key="1">
    <source>
        <dbReference type="SAM" id="Phobius"/>
    </source>
</evidence>
<dbReference type="AlphaFoldDB" id="A0A8S1H7K2"/>
<keyword evidence="4" id="KW-1185">Reference proteome</keyword>
<evidence type="ECO:0000256" key="2">
    <source>
        <dbReference type="SAM" id="SignalP"/>
    </source>
</evidence>
<accession>A0A8S1H7K2</accession>
<protein>
    <recommendedName>
        <fullName evidence="5">Transmembrane protein</fullName>
    </recommendedName>
</protein>
<gene>
    <name evidence="3" type="ORF">CAUJ_LOCUS7334</name>
</gene>
<feature type="transmembrane region" description="Helical" evidence="1">
    <location>
        <begin position="41"/>
        <end position="64"/>
    </location>
</feature>
<comment type="caution">
    <text evidence="3">The sequence shown here is derived from an EMBL/GenBank/DDBJ whole genome shotgun (WGS) entry which is preliminary data.</text>
</comment>
<keyword evidence="1" id="KW-0812">Transmembrane</keyword>
<sequence length="211" mass="23379">MTSFSSGRIIRLLVGLSLVGSNVLANCPSSEKGIFELTNATVFIISHVVFCCLWVFWIVAYFLIVREKDIECSTNSQTSTSKATSKESVATAPGDNYVFLVSEDFNVLFPDFSVDVVSGDGSLKIRRSKTDQTVIEANIDSCFSPIKPRRSPSTFKSAPRREASDVMRMGRWRILVAFTDYLRRTPLKEAAWNHEKGRAANSTVAPNPTVP</sequence>
<evidence type="ECO:0008006" key="5">
    <source>
        <dbReference type="Google" id="ProtNLM"/>
    </source>
</evidence>
<reference evidence="3" key="1">
    <citation type="submission" date="2020-10" db="EMBL/GenBank/DDBJ databases">
        <authorList>
            <person name="Kikuchi T."/>
        </authorList>
    </citation>
    <scope>NUCLEOTIDE SEQUENCE</scope>
    <source>
        <strain evidence="3">NKZ352</strain>
    </source>
</reference>
<organism evidence="3 4">
    <name type="scientific">Caenorhabditis auriculariae</name>
    <dbReference type="NCBI Taxonomy" id="2777116"/>
    <lineage>
        <taxon>Eukaryota</taxon>
        <taxon>Metazoa</taxon>
        <taxon>Ecdysozoa</taxon>
        <taxon>Nematoda</taxon>
        <taxon>Chromadorea</taxon>
        <taxon>Rhabditida</taxon>
        <taxon>Rhabditina</taxon>
        <taxon>Rhabditomorpha</taxon>
        <taxon>Rhabditoidea</taxon>
        <taxon>Rhabditidae</taxon>
        <taxon>Peloderinae</taxon>
        <taxon>Caenorhabditis</taxon>
    </lineage>
</organism>
<evidence type="ECO:0000313" key="3">
    <source>
        <dbReference type="EMBL" id="CAD6191415.1"/>
    </source>
</evidence>
<keyword evidence="2" id="KW-0732">Signal</keyword>
<evidence type="ECO:0000313" key="4">
    <source>
        <dbReference type="Proteomes" id="UP000835052"/>
    </source>
</evidence>
<feature type="signal peptide" evidence="2">
    <location>
        <begin position="1"/>
        <end position="25"/>
    </location>
</feature>
<name>A0A8S1H7K2_9PELO</name>